<dbReference type="EMBL" id="JAAMPC010000013">
    <property type="protein sequence ID" value="KAG2270185.1"/>
    <property type="molecule type" value="Genomic_DNA"/>
</dbReference>
<comment type="caution">
    <text evidence="1">The sequence shown here is derived from an EMBL/GenBank/DDBJ whole genome shotgun (WGS) entry which is preliminary data.</text>
</comment>
<sequence>MLLIHGGGVVSQVWEARNIKRGGDLPVVDMFLLDSKFEFCLRALDNLSKRELLTEQGDAITFESEVRIMQTLIVKNKYRRWTGLTLDRPKWKHFFTMNSKKTYYGNNNNDVDMHGSVLVLTKVDMMILIMRRYQL</sequence>
<proteinExistence type="predicted"/>
<organism evidence="1 2">
    <name type="scientific">Brassica carinata</name>
    <name type="common">Ethiopian mustard</name>
    <name type="synonym">Abyssinian cabbage</name>
    <dbReference type="NCBI Taxonomy" id="52824"/>
    <lineage>
        <taxon>Eukaryota</taxon>
        <taxon>Viridiplantae</taxon>
        <taxon>Streptophyta</taxon>
        <taxon>Embryophyta</taxon>
        <taxon>Tracheophyta</taxon>
        <taxon>Spermatophyta</taxon>
        <taxon>Magnoliopsida</taxon>
        <taxon>eudicotyledons</taxon>
        <taxon>Gunneridae</taxon>
        <taxon>Pentapetalae</taxon>
        <taxon>rosids</taxon>
        <taxon>malvids</taxon>
        <taxon>Brassicales</taxon>
        <taxon>Brassicaceae</taxon>
        <taxon>Brassiceae</taxon>
        <taxon>Brassica</taxon>
    </lineage>
</organism>
<protein>
    <submittedName>
        <fullName evidence="1">Uncharacterized protein</fullName>
    </submittedName>
</protein>
<evidence type="ECO:0000313" key="2">
    <source>
        <dbReference type="Proteomes" id="UP000886595"/>
    </source>
</evidence>
<accession>A0A8X7QH40</accession>
<dbReference type="Proteomes" id="UP000886595">
    <property type="component" value="Unassembled WGS sequence"/>
</dbReference>
<name>A0A8X7QH40_BRACI</name>
<keyword evidence="2" id="KW-1185">Reference proteome</keyword>
<reference evidence="1 2" key="1">
    <citation type="submission" date="2020-02" db="EMBL/GenBank/DDBJ databases">
        <authorList>
            <person name="Ma Q."/>
            <person name="Huang Y."/>
            <person name="Song X."/>
            <person name="Pei D."/>
        </authorList>
    </citation>
    <scope>NUCLEOTIDE SEQUENCE [LARGE SCALE GENOMIC DNA]</scope>
    <source>
        <strain evidence="1">Sxm20200214</strain>
        <tissue evidence="1">Leaf</tissue>
    </source>
</reference>
<dbReference type="AlphaFoldDB" id="A0A8X7QH40"/>
<evidence type="ECO:0000313" key="1">
    <source>
        <dbReference type="EMBL" id="KAG2270185.1"/>
    </source>
</evidence>
<gene>
    <name evidence="1" type="ORF">Bca52824_064740</name>
</gene>